<evidence type="ECO:0000313" key="2">
    <source>
        <dbReference type="Proteomes" id="UP001241377"/>
    </source>
</evidence>
<comment type="caution">
    <text evidence="1">The sequence shown here is derived from an EMBL/GenBank/DDBJ whole genome shotgun (WGS) entry which is preliminary data.</text>
</comment>
<proteinExistence type="predicted"/>
<evidence type="ECO:0000313" key="1">
    <source>
        <dbReference type="EMBL" id="KAJ9106713.1"/>
    </source>
</evidence>
<protein>
    <submittedName>
        <fullName evidence="1">Uncharacterized protein</fullName>
    </submittedName>
</protein>
<gene>
    <name evidence="1" type="ORF">QFC19_003025</name>
</gene>
<sequence>MDNSPTSLFEGYDEEFKQILGNLKAKLEGDVRTLAGEQRKSLLRTIEGELDEAQEIISQMEVELHPMPASIRGPYSARIASSKADLQKVKKTLKDIQKESQRTDLLGSGTGRRGMGDPSLQDEPYTDDGYDSRSRLLAGTDTLADGSRRLDNAHRIALETEDVGADILRNLHGQRSQLEHTRDTLVVADGNIDRASGTLKKMIWQ</sequence>
<organism evidence="1 2">
    <name type="scientific">Naganishia cerealis</name>
    <dbReference type="NCBI Taxonomy" id="610337"/>
    <lineage>
        <taxon>Eukaryota</taxon>
        <taxon>Fungi</taxon>
        <taxon>Dikarya</taxon>
        <taxon>Basidiomycota</taxon>
        <taxon>Agaricomycotina</taxon>
        <taxon>Tremellomycetes</taxon>
        <taxon>Filobasidiales</taxon>
        <taxon>Filobasidiaceae</taxon>
        <taxon>Naganishia</taxon>
    </lineage>
</organism>
<name>A0ACC2W5N8_9TREE</name>
<dbReference type="EMBL" id="JASBWR010000028">
    <property type="protein sequence ID" value="KAJ9106713.1"/>
    <property type="molecule type" value="Genomic_DNA"/>
</dbReference>
<dbReference type="Proteomes" id="UP001241377">
    <property type="component" value="Unassembled WGS sequence"/>
</dbReference>
<reference evidence="1" key="1">
    <citation type="submission" date="2023-04" db="EMBL/GenBank/DDBJ databases">
        <title>Draft Genome sequencing of Naganishia species isolated from polar environments using Oxford Nanopore Technology.</title>
        <authorList>
            <person name="Leo P."/>
            <person name="Venkateswaran K."/>
        </authorList>
    </citation>
    <scope>NUCLEOTIDE SEQUENCE</scope>
    <source>
        <strain evidence="1">MNA-CCFEE 5261</strain>
    </source>
</reference>
<keyword evidence="2" id="KW-1185">Reference proteome</keyword>
<accession>A0ACC2W5N8</accession>